<dbReference type="eggNOG" id="ENOG5030U5H">
    <property type="taxonomic scope" value="Bacteria"/>
</dbReference>
<comment type="caution">
    <text evidence="4">The sequence shown here is derived from an EMBL/GenBank/DDBJ whole genome shotgun (WGS) entry which is preliminary data.</text>
</comment>
<dbReference type="PATRIC" id="fig|864564.6.peg.1320"/>
<dbReference type="Pfam" id="PF05935">
    <property type="entry name" value="Arylsulfotrans"/>
    <property type="match status" value="1"/>
</dbReference>
<sequence>MAHRRRKTAASCPEAVSERAGKSGGKKPLAYSKSGAIVVPPSRATTRSHGANQAFQKAQSARARQKALLSGRPRRARAKWIITLLVIALVIGLSLWTGRIYYQAKNSYDTTTILSRRIQEIYTSDYQEQVQARLNTEKSRRAHGTRNMLIEPNPFGTNTTSLYVYFTTPSPASVSYTVTTPDDPAIPSFTRAAHQGRLYQTSHEFNVVGLVPSTKNKVTFTVAYEDGYKQTQDYTYVMGDKWGTEPIKLSKKTTAKGQAVNAGIENELGQSLYAVLGTGRQDRDYVSFYDDKGILRAELPMSPNHGRTMIQRGGLLYFVSDYHQICAMNSLGRLVTIVNVPRVYQVNNTFTFDNRGRLLLIASDTSQKDTNNIILTVDPATGSSREYLNFSQILADYRRSTRQTSLAQASKQWGWLQLDSIQYLPGGSLLLSSRETSTILKVTGPTIDYLAGPASLWETTVYSSSLLNKDGNFALVAGQHSVEQMDNGLANAWIAQDSALPRKKDSANEDDRSSPQAGTVPDKNRQTTALTKDQHYLTMFNNNYGYSPTNPDMSWSQAIPGVNKATRGDLTDYRSYFAAYRVDEKAKTFTLVSSFPLPYSPLYSNSQVIPLSQPPTSRSAPLLILANSAQQRTWGIYDPQGNLLESFSMGSGVIYTTAVHRYDFTGFYFQ</sequence>
<dbReference type="Gene3D" id="2.60.40.3100">
    <property type="entry name" value="Arylsulphate sulphotransferase monomer, N-terminal domain"/>
    <property type="match status" value="1"/>
</dbReference>
<evidence type="ECO:0000259" key="3">
    <source>
        <dbReference type="Pfam" id="PF17425"/>
    </source>
</evidence>
<dbReference type="EMBL" id="AEON01000001">
    <property type="protein sequence ID" value="EFT83387.1"/>
    <property type="molecule type" value="Genomic_DNA"/>
</dbReference>
<feature type="transmembrane region" description="Helical" evidence="2">
    <location>
        <begin position="80"/>
        <end position="102"/>
    </location>
</feature>
<keyword evidence="2" id="KW-0812">Transmembrane</keyword>
<organism evidence="4 5">
    <name type="scientific">Parascardovia denticolens DSM 10105 = JCM 12538</name>
    <dbReference type="NCBI Taxonomy" id="864564"/>
    <lineage>
        <taxon>Bacteria</taxon>
        <taxon>Bacillati</taxon>
        <taxon>Actinomycetota</taxon>
        <taxon>Actinomycetes</taxon>
        <taxon>Bifidobacteriales</taxon>
        <taxon>Bifidobacteriaceae</taxon>
        <taxon>Parascardovia</taxon>
    </lineage>
</organism>
<gene>
    <name evidence="4" type="ORF">HMPREF0620_0392</name>
</gene>
<dbReference type="InterPro" id="IPR035391">
    <property type="entry name" value="Arylsulfotran_N"/>
</dbReference>
<keyword evidence="5" id="KW-1185">Reference proteome</keyword>
<dbReference type="Proteomes" id="UP000004946">
    <property type="component" value="Chromosome"/>
</dbReference>
<protein>
    <recommendedName>
        <fullName evidence="3">Arylsulfotransferase N-terminal domain-containing protein</fullName>
    </recommendedName>
</protein>
<evidence type="ECO:0000256" key="2">
    <source>
        <dbReference type="SAM" id="Phobius"/>
    </source>
</evidence>
<keyword evidence="2" id="KW-1133">Transmembrane helix</keyword>
<dbReference type="InterPro" id="IPR010262">
    <property type="entry name" value="Arylsulfotransferase_bact"/>
</dbReference>
<keyword evidence="2" id="KW-0472">Membrane</keyword>
<evidence type="ECO:0000313" key="4">
    <source>
        <dbReference type="EMBL" id="EFT83387.1"/>
    </source>
</evidence>
<reference evidence="4 5" key="1">
    <citation type="submission" date="2010-12" db="EMBL/GenBank/DDBJ databases">
        <authorList>
            <person name="Muzny D."/>
            <person name="Qin X."/>
            <person name="Buhay C."/>
            <person name="Dugan-Rocha S."/>
            <person name="Ding Y."/>
            <person name="Chen G."/>
            <person name="Hawes A."/>
            <person name="Holder M."/>
            <person name="Jhangiani S."/>
            <person name="Johnson A."/>
            <person name="Khan Z."/>
            <person name="Li Z."/>
            <person name="Liu W."/>
            <person name="Liu X."/>
            <person name="Perez L."/>
            <person name="Shen H."/>
            <person name="Wang Q."/>
            <person name="Watt J."/>
            <person name="Xi L."/>
            <person name="Xin Y."/>
            <person name="Zhou J."/>
            <person name="Deng J."/>
            <person name="Jiang H."/>
            <person name="Liu Y."/>
            <person name="Qu J."/>
            <person name="Song X.-Z."/>
            <person name="Zhang L."/>
            <person name="Villasana D."/>
            <person name="Johnson A."/>
            <person name="Liu J."/>
            <person name="Liyanage D."/>
            <person name="Lorensuhewa L."/>
            <person name="Robinson T."/>
            <person name="Song A."/>
            <person name="Song B.-B."/>
            <person name="Dinh H."/>
            <person name="Thornton R."/>
            <person name="Coyle M."/>
            <person name="Francisco L."/>
            <person name="Jackson L."/>
            <person name="Javaid M."/>
            <person name="Korchina V."/>
            <person name="Kovar C."/>
            <person name="Mata R."/>
            <person name="Mathew T."/>
            <person name="Ngo R."/>
            <person name="Nguyen L."/>
            <person name="Nguyen N."/>
            <person name="Okwuonu G."/>
            <person name="Ongeri F."/>
            <person name="Pham C."/>
            <person name="Simmons D."/>
            <person name="Wilczek-Boney K."/>
            <person name="Hale W."/>
            <person name="Jakkamsetti A."/>
            <person name="Pham P."/>
            <person name="Ruth R."/>
            <person name="San Lucas F."/>
            <person name="Warren J."/>
            <person name="Zhang J."/>
            <person name="Zhao Z."/>
            <person name="Zhou C."/>
            <person name="Zhu D."/>
            <person name="Lee S."/>
            <person name="Bess C."/>
            <person name="Blankenburg K."/>
            <person name="Forbes L."/>
            <person name="Fu Q."/>
            <person name="Gubbala S."/>
            <person name="Hirani K."/>
            <person name="Jayaseelan J.C."/>
            <person name="Lara F."/>
            <person name="Munidasa M."/>
            <person name="Palculict T."/>
            <person name="Patil S."/>
            <person name="Pu L.-L."/>
            <person name="Saada N."/>
            <person name="Tang L."/>
            <person name="Weissenberger G."/>
            <person name="Zhu Y."/>
            <person name="Hemphill L."/>
            <person name="Shang Y."/>
            <person name="Youmans B."/>
            <person name="Ayvaz T."/>
            <person name="Ross M."/>
            <person name="Santibanez J."/>
            <person name="Aqrawi P."/>
            <person name="Gross S."/>
            <person name="Joshi V."/>
            <person name="Fowler G."/>
            <person name="Nazareth L."/>
            <person name="Reid J."/>
            <person name="Worley K."/>
            <person name="Petrosino J."/>
            <person name="Highlander S."/>
            <person name="Gibbs R."/>
        </authorList>
    </citation>
    <scope>NUCLEOTIDE SEQUENCE [LARGE SCALE GENOMIC DNA]</scope>
    <source>
        <strain evidence="4 5">DSM 10105</strain>
    </source>
</reference>
<dbReference type="AlphaFoldDB" id="E6K0Q6"/>
<dbReference type="GO" id="GO:0004062">
    <property type="term" value="F:aryl sulfotransferase activity"/>
    <property type="evidence" value="ECO:0007669"/>
    <property type="project" value="InterPro"/>
</dbReference>
<feature type="region of interest" description="Disordered" evidence="1">
    <location>
        <begin position="500"/>
        <end position="532"/>
    </location>
</feature>
<dbReference type="HOGENOM" id="CLU_024981_0_0_11"/>
<feature type="compositionally biased region" description="Basic and acidic residues" evidence="1">
    <location>
        <begin position="500"/>
        <end position="513"/>
    </location>
</feature>
<accession>E6K0Q6</accession>
<feature type="region of interest" description="Disordered" evidence="1">
    <location>
        <begin position="1"/>
        <end position="29"/>
    </location>
</feature>
<name>E6K0Q6_PARDN</name>
<evidence type="ECO:0000313" key="5">
    <source>
        <dbReference type="Proteomes" id="UP000004946"/>
    </source>
</evidence>
<dbReference type="KEGG" id="pdo:PSDT_1202"/>
<feature type="domain" description="Arylsulfotransferase N-terminal" evidence="3">
    <location>
        <begin position="150"/>
        <end position="238"/>
    </location>
</feature>
<dbReference type="Pfam" id="PF17425">
    <property type="entry name" value="Arylsulfotran_N"/>
    <property type="match status" value="1"/>
</dbReference>
<dbReference type="InterPro" id="IPR038477">
    <property type="entry name" value="ASST_N_sf"/>
</dbReference>
<dbReference type="RefSeq" id="WP_006288815.1">
    <property type="nucleotide sequence ID" value="NZ_AP012333.1"/>
</dbReference>
<evidence type="ECO:0000256" key="1">
    <source>
        <dbReference type="SAM" id="MobiDB-lite"/>
    </source>
</evidence>
<proteinExistence type="predicted"/>